<dbReference type="RefSeq" id="WP_070875922.1">
    <property type="nucleotide sequence ID" value="NZ_CAJFZX010000005.1"/>
</dbReference>
<name>A0A6I2MD73_9BACI</name>
<keyword evidence="1" id="KW-1133">Transmembrane helix</keyword>
<evidence type="ECO:0000313" key="2">
    <source>
        <dbReference type="EMBL" id="MRX56240.1"/>
    </source>
</evidence>
<reference evidence="2 3" key="1">
    <citation type="submission" date="2019-11" db="EMBL/GenBank/DDBJ databases">
        <title>Bacillus idriensis genome.</title>
        <authorList>
            <person name="Konopka E.N."/>
            <person name="Newman J.D."/>
        </authorList>
    </citation>
    <scope>NUCLEOTIDE SEQUENCE [LARGE SCALE GENOMIC DNA]</scope>
    <source>
        <strain evidence="2 3">DSM 19097</strain>
    </source>
</reference>
<proteinExistence type="predicted"/>
<sequence length="66" mass="7291">MSIWISVIIISIISLVGLIVTILIGQNQAVETYRESTKARMKNLSAIYIVSIALALILLVVFFVNI</sequence>
<organism evidence="2 3">
    <name type="scientific">Metabacillus idriensis</name>
    <dbReference type="NCBI Taxonomy" id="324768"/>
    <lineage>
        <taxon>Bacteria</taxon>
        <taxon>Bacillati</taxon>
        <taxon>Bacillota</taxon>
        <taxon>Bacilli</taxon>
        <taxon>Bacillales</taxon>
        <taxon>Bacillaceae</taxon>
        <taxon>Metabacillus</taxon>
    </lineage>
</organism>
<evidence type="ECO:0000256" key="1">
    <source>
        <dbReference type="SAM" id="Phobius"/>
    </source>
</evidence>
<protein>
    <submittedName>
        <fullName evidence="2">Uncharacterized protein</fullName>
    </submittedName>
</protein>
<feature type="transmembrane region" description="Helical" evidence="1">
    <location>
        <begin position="6"/>
        <end position="25"/>
    </location>
</feature>
<keyword evidence="3" id="KW-1185">Reference proteome</keyword>
<feature type="transmembrane region" description="Helical" evidence="1">
    <location>
        <begin position="46"/>
        <end position="64"/>
    </location>
</feature>
<gene>
    <name evidence="2" type="ORF">GJU41_19965</name>
</gene>
<keyword evidence="1" id="KW-0472">Membrane</keyword>
<keyword evidence="1" id="KW-0812">Transmembrane</keyword>
<dbReference type="AlphaFoldDB" id="A0A6I2MD73"/>
<evidence type="ECO:0000313" key="3">
    <source>
        <dbReference type="Proteomes" id="UP000441585"/>
    </source>
</evidence>
<comment type="caution">
    <text evidence="2">The sequence shown here is derived from an EMBL/GenBank/DDBJ whole genome shotgun (WGS) entry which is preliminary data.</text>
</comment>
<dbReference type="Proteomes" id="UP000441585">
    <property type="component" value="Unassembled WGS sequence"/>
</dbReference>
<accession>A0A6I2MD73</accession>
<dbReference type="EMBL" id="WKKF01000010">
    <property type="protein sequence ID" value="MRX56240.1"/>
    <property type="molecule type" value="Genomic_DNA"/>
</dbReference>